<evidence type="ECO:0000313" key="5">
    <source>
        <dbReference type="EMBL" id="UZH54101.1"/>
    </source>
</evidence>
<evidence type="ECO:0000256" key="2">
    <source>
        <dbReference type="ARBA" id="ARBA00023125"/>
    </source>
</evidence>
<proteinExistence type="predicted"/>
<dbReference type="SMART" id="SM00342">
    <property type="entry name" value="HTH_ARAC"/>
    <property type="match status" value="1"/>
</dbReference>
<dbReference type="InterPro" id="IPR053142">
    <property type="entry name" value="PchR_regulatory_protein"/>
</dbReference>
<dbReference type="PROSITE" id="PS01124">
    <property type="entry name" value="HTH_ARAC_FAMILY_2"/>
    <property type="match status" value="1"/>
</dbReference>
<evidence type="ECO:0000256" key="3">
    <source>
        <dbReference type="ARBA" id="ARBA00023163"/>
    </source>
</evidence>
<dbReference type="PROSITE" id="PS00041">
    <property type="entry name" value="HTH_ARAC_FAMILY_1"/>
    <property type="match status" value="1"/>
</dbReference>
<protein>
    <submittedName>
        <fullName evidence="5">Helix-turn-helix transcriptional regulator</fullName>
    </submittedName>
</protein>
<keyword evidence="2" id="KW-0238">DNA-binding</keyword>
<dbReference type="PANTHER" id="PTHR47893:SF1">
    <property type="entry name" value="REGULATORY PROTEIN PCHR"/>
    <property type="match status" value="1"/>
</dbReference>
<dbReference type="Proteomes" id="UP001163981">
    <property type="component" value="Chromosome"/>
</dbReference>
<evidence type="ECO:0000259" key="4">
    <source>
        <dbReference type="PROSITE" id="PS01124"/>
    </source>
</evidence>
<keyword evidence="1" id="KW-0805">Transcription regulation</keyword>
<name>A0ABY6NN37_9FLAO</name>
<keyword evidence="6" id="KW-1185">Reference proteome</keyword>
<dbReference type="InterPro" id="IPR009057">
    <property type="entry name" value="Homeodomain-like_sf"/>
</dbReference>
<evidence type="ECO:0000256" key="1">
    <source>
        <dbReference type="ARBA" id="ARBA00023015"/>
    </source>
</evidence>
<dbReference type="Pfam" id="PF12833">
    <property type="entry name" value="HTH_18"/>
    <property type="match status" value="1"/>
</dbReference>
<dbReference type="InterPro" id="IPR018062">
    <property type="entry name" value="HTH_AraC-typ_CS"/>
</dbReference>
<accession>A0ABY6NN37</accession>
<organism evidence="5 6">
    <name type="scientific">Salinimicrobium tongyeongense</name>
    <dbReference type="NCBI Taxonomy" id="2809707"/>
    <lineage>
        <taxon>Bacteria</taxon>
        <taxon>Pseudomonadati</taxon>
        <taxon>Bacteroidota</taxon>
        <taxon>Flavobacteriia</taxon>
        <taxon>Flavobacteriales</taxon>
        <taxon>Flavobacteriaceae</taxon>
        <taxon>Salinimicrobium</taxon>
    </lineage>
</organism>
<dbReference type="SUPFAM" id="SSF46689">
    <property type="entry name" value="Homeodomain-like"/>
    <property type="match status" value="2"/>
</dbReference>
<keyword evidence="3" id="KW-0804">Transcription</keyword>
<reference evidence="5" key="1">
    <citation type="submission" date="2021-02" db="EMBL/GenBank/DDBJ databases">
        <title>Salinimicrobium sp. nov. isolated from seawater in Tongyeong, Republic of Korea.</title>
        <authorList>
            <person name="Lee S.-J."/>
        </authorList>
    </citation>
    <scope>NUCLEOTIDE SEQUENCE</scope>
    <source>
        <strain evidence="5">HN-2-9-2</strain>
    </source>
</reference>
<dbReference type="RefSeq" id="WP_265162407.1">
    <property type="nucleotide sequence ID" value="NZ_CP069620.1"/>
</dbReference>
<feature type="domain" description="HTH araC/xylS-type" evidence="4">
    <location>
        <begin position="230"/>
        <end position="326"/>
    </location>
</feature>
<sequence>MKFRLESSFFEDNAVVRTFSKDFCADAFSEETFIIDKEVVKGSLQELHLDHFCIITQELKSPAGYSINFSGNSALFKLHFELEGDYNYIPTDPLAPVISIPSGHFNIFYLPKPEGCLKFASSSRKTLEVLFTEELLRKIMGPDYKGLSSLKKGIKKNRPFLLWEESRYIPTELQQHIKEIMSCRYCGHIKKIYLEARITALLLNFLVDNDPKNAILEKHPIPKKEYAGIVRVEEHIRKNFSKNLTITELAPIAGLNTSKLKQCFKKVHSTTIFKYITGLRMEKAKDLITHEKLSVSEASYEVGYKNPQHFTVAFKKYYGFLPSSLN</sequence>
<dbReference type="PANTHER" id="PTHR47893">
    <property type="entry name" value="REGULATORY PROTEIN PCHR"/>
    <property type="match status" value="1"/>
</dbReference>
<evidence type="ECO:0000313" key="6">
    <source>
        <dbReference type="Proteomes" id="UP001163981"/>
    </source>
</evidence>
<gene>
    <name evidence="5" type="ORF">JRG66_08805</name>
</gene>
<dbReference type="InterPro" id="IPR018060">
    <property type="entry name" value="HTH_AraC"/>
</dbReference>
<dbReference type="Gene3D" id="1.10.10.60">
    <property type="entry name" value="Homeodomain-like"/>
    <property type="match status" value="2"/>
</dbReference>
<dbReference type="EMBL" id="CP069620">
    <property type="protein sequence ID" value="UZH54101.1"/>
    <property type="molecule type" value="Genomic_DNA"/>
</dbReference>